<evidence type="ECO:0000256" key="1">
    <source>
        <dbReference type="SAM" id="Phobius"/>
    </source>
</evidence>
<proteinExistence type="predicted"/>
<keyword evidence="1" id="KW-0472">Membrane</keyword>
<feature type="transmembrane region" description="Helical" evidence="1">
    <location>
        <begin position="42"/>
        <end position="61"/>
    </location>
</feature>
<dbReference type="WBParaSite" id="HCON_00040110-00001">
    <property type="protein sequence ID" value="HCON_00040110-00001"/>
    <property type="gene ID" value="HCON_00040110"/>
</dbReference>
<sequence>MHLDRLAPEEKDRKMMFVTFIVNQRLTYDTQRIRSQSATHQALGLLMCLYVCVCMYVYMCFRSQLQVSSME</sequence>
<organism evidence="2 3">
    <name type="scientific">Haemonchus contortus</name>
    <name type="common">Barber pole worm</name>
    <dbReference type="NCBI Taxonomy" id="6289"/>
    <lineage>
        <taxon>Eukaryota</taxon>
        <taxon>Metazoa</taxon>
        <taxon>Ecdysozoa</taxon>
        <taxon>Nematoda</taxon>
        <taxon>Chromadorea</taxon>
        <taxon>Rhabditida</taxon>
        <taxon>Rhabditina</taxon>
        <taxon>Rhabditomorpha</taxon>
        <taxon>Strongyloidea</taxon>
        <taxon>Trichostrongylidae</taxon>
        <taxon>Haemonchus</taxon>
    </lineage>
</organism>
<keyword evidence="2" id="KW-1185">Reference proteome</keyword>
<evidence type="ECO:0000313" key="2">
    <source>
        <dbReference type="Proteomes" id="UP000025227"/>
    </source>
</evidence>
<keyword evidence="1" id="KW-1133">Transmembrane helix</keyword>
<name>A0A7I4Y0W2_HAECO</name>
<accession>A0A7I4Y0W2</accession>
<reference evidence="3" key="1">
    <citation type="submission" date="2020-12" db="UniProtKB">
        <authorList>
            <consortium name="WormBaseParasite"/>
        </authorList>
    </citation>
    <scope>IDENTIFICATION</scope>
    <source>
        <strain evidence="3">MHco3</strain>
    </source>
</reference>
<protein>
    <submittedName>
        <fullName evidence="3">Uncharacterized protein</fullName>
    </submittedName>
</protein>
<keyword evidence="1" id="KW-0812">Transmembrane</keyword>
<evidence type="ECO:0000313" key="3">
    <source>
        <dbReference type="WBParaSite" id="HCON_00040110-00001"/>
    </source>
</evidence>
<dbReference type="Proteomes" id="UP000025227">
    <property type="component" value="Unplaced"/>
</dbReference>
<dbReference type="AlphaFoldDB" id="A0A7I4Y0W2"/>